<feature type="signal peptide" evidence="3">
    <location>
        <begin position="1"/>
        <end position="25"/>
    </location>
</feature>
<dbReference type="Proteomes" id="UP000326924">
    <property type="component" value="Unassembled WGS sequence"/>
</dbReference>
<dbReference type="InterPro" id="IPR007484">
    <property type="entry name" value="Peptidase_M28"/>
</dbReference>
<dbReference type="GO" id="GO:0006508">
    <property type="term" value="P:proteolysis"/>
    <property type="evidence" value="ECO:0007669"/>
    <property type="project" value="UniProtKB-KW"/>
</dbReference>
<keyword evidence="6" id="KW-1185">Reference proteome</keyword>
<dbReference type="EC" id="3.4.-.-" evidence="3"/>
<dbReference type="GO" id="GO:0008233">
    <property type="term" value="F:peptidase activity"/>
    <property type="evidence" value="ECO:0007669"/>
    <property type="project" value="UniProtKB-KW"/>
</dbReference>
<keyword evidence="3" id="KW-0732">Signal</keyword>
<dbReference type="Gene3D" id="3.40.630.10">
    <property type="entry name" value="Zn peptidases"/>
    <property type="match status" value="1"/>
</dbReference>
<name>A0A5J5EIG4_9PEZI</name>
<accession>A0A5J5EIG4</accession>
<gene>
    <name evidence="5" type="ORF">FN846DRAFT_900785</name>
</gene>
<proteinExistence type="inferred from homology"/>
<evidence type="ECO:0000313" key="6">
    <source>
        <dbReference type="Proteomes" id="UP000326924"/>
    </source>
</evidence>
<feature type="domain" description="Peptidase M28" evidence="4">
    <location>
        <begin position="126"/>
        <end position="357"/>
    </location>
</feature>
<comment type="caution">
    <text evidence="5">The sequence shown here is derived from an EMBL/GenBank/DDBJ whole genome shotgun (WGS) entry which is preliminary data.</text>
</comment>
<dbReference type="FunCoup" id="A0A5J5EIG4">
    <property type="interactions" value="164"/>
</dbReference>
<dbReference type="Pfam" id="PF04389">
    <property type="entry name" value="Peptidase_M28"/>
    <property type="match status" value="1"/>
</dbReference>
<dbReference type="OrthoDB" id="3907302at2759"/>
<organism evidence="5 6">
    <name type="scientific">Sphaerosporella brunnea</name>
    <dbReference type="NCBI Taxonomy" id="1250544"/>
    <lineage>
        <taxon>Eukaryota</taxon>
        <taxon>Fungi</taxon>
        <taxon>Dikarya</taxon>
        <taxon>Ascomycota</taxon>
        <taxon>Pezizomycotina</taxon>
        <taxon>Pezizomycetes</taxon>
        <taxon>Pezizales</taxon>
        <taxon>Pyronemataceae</taxon>
        <taxon>Sphaerosporella</taxon>
    </lineage>
</organism>
<protein>
    <recommendedName>
        <fullName evidence="3">Peptide hydrolase</fullName>
        <ecNumber evidence="3">3.4.-.-</ecNumber>
    </recommendedName>
</protein>
<dbReference type="PANTHER" id="PTHR12283:SF6">
    <property type="entry name" value="GLUTAMINYL-PEPTIDE CYCLOTRANSFERASE-RELATED"/>
    <property type="match status" value="1"/>
</dbReference>
<dbReference type="GO" id="GO:0016603">
    <property type="term" value="F:glutaminyl-peptide cyclotransferase activity"/>
    <property type="evidence" value="ECO:0007669"/>
    <property type="project" value="InterPro"/>
</dbReference>
<dbReference type="GO" id="GO:0008270">
    <property type="term" value="F:zinc ion binding"/>
    <property type="evidence" value="ECO:0007669"/>
    <property type="project" value="TreeGrafter"/>
</dbReference>
<dbReference type="InterPro" id="IPR040234">
    <property type="entry name" value="QC/QCL"/>
</dbReference>
<keyword evidence="3" id="KW-0378">Hydrolase</keyword>
<dbReference type="EMBL" id="VXIS01000304">
    <property type="protein sequence ID" value="KAA8894867.1"/>
    <property type="molecule type" value="Genomic_DNA"/>
</dbReference>
<evidence type="ECO:0000256" key="3">
    <source>
        <dbReference type="RuleBase" id="RU361240"/>
    </source>
</evidence>
<keyword evidence="3" id="KW-0645">Protease</keyword>
<dbReference type="CDD" id="cd03880">
    <property type="entry name" value="M28_QC_like"/>
    <property type="match status" value="1"/>
</dbReference>
<evidence type="ECO:0000256" key="1">
    <source>
        <dbReference type="ARBA" id="ARBA00022679"/>
    </source>
</evidence>
<evidence type="ECO:0000313" key="5">
    <source>
        <dbReference type="EMBL" id="KAA8894867.1"/>
    </source>
</evidence>
<dbReference type="PANTHER" id="PTHR12283">
    <property type="entry name" value="GLUTAMINYL-PEPTIDE CYCLOTRANSFERASE"/>
    <property type="match status" value="1"/>
</dbReference>
<keyword evidence="3" id="KW-0862">Zinc</keyword>
<feature type="chain" id="PRO_5023977263" description="Peptide hydrolase" evidence="3">
    <location>
        <begin position="26"/>
        <end position="387"/>
    </location>
</feature>
<keyword evidence="3" id="KW-0479">Metal-binding</keyword>
<evidence type="ECO:0000256" key="2">
    <source>
        <dbReference type="ARBA" id="ARBA00023315"/>
    </source>
</evidence>
<keyword evidence="2" id="KW-0012">Acyltransferase</keyword>
<dbReference type="AlphaFoldDB" id="A0A5J5EIG4"/>
<comment type="similarity">
    <text evidence="3">Belongs to the peptidase M28 family.</text>
</comment>
<keyword evidence="1" id="KW-0808">Transferase</keyword>
<dbReference type="InterPro" id="IPR037457">
    <property type="entry name" value="M28_QC"/>
</dbReference>
<reference evidence="5 6" key="1">
    <citation type="submission" date="2019-09" db="EMBL/GenBank/DDBJ databases">
        <title>Draft genome of the ectomycorrhizal ascomycete Sphaerosporella brunnea.</title>
        <authorList>
            <consortium name="DOE Joint Genome Institute"/>
            <person name="Benucci G.M."/>
            <person name="Marozzi G."/>
            <person name="Antonielli L."/>
            <person name="Sanchez S."/>
            <person name="Marco P."/>
            <person name="Wang X."/>
            <person name="Falini L.B."/>
            <person name="Barry K."/>
            <person name="Haridas S."/>
            <person name="Lipzen A."/>
            <person name="Labutti K."/>
            <person name="Grigoriev I.V."/>
            <person name="Murat C."/>
            <person name="Martin F."/>
            <person name="Albertini E."/>
            <person name="Donnini D."/>
            <person name="Bonito G."/>
        </authorList>
    </citation>
    <scope>NUCLEOTIDE SEQUENCE [LARGE SCALE GENOMIC DNA]</scope>
    <source>
        <strain evidence="5 6">Sb_GMNB300</strain>
    </source>
</reference>
<sequence length="387" mass="43509">MWNSLFPSFPLVSALLLSNIARASFAPLAASTLPHLPRVEEEDFSIAAGSGGLLSPILIPRVPGTPGSEKVRKHFEEFFAKELPTWNVTTQTSSQTTPLSKGMKVPFVNFVATKDPPWVKQGDVGRYVLVAHYDSKVTPKGFIGATDSAAPCAILLHVARAIDQALSRRWEKMMKDGDHLLQEEEERGVMVLFLDGEEAWLSWNDYDSLYGARDLAQHWEQLYHPPMSSRKNHLGNIDLFILLDLLGSSAPLIPSYFPTTHWAYTAFARLEQQLRDAGLFLSHKANSRPWFHDINKGSNGIWYGGMVQDDHIPFMARGVEVLHLIPSPFPRVWHEMDDDGEHLDLDTVRDWATLTTAWMVGAMGLEEFIVADEKQHVKRGEGRKTEL</sequence>
<dbReference type="SUPFAM" id="SSF53187">
    <property type="entry name" value="Zn-dependent exopeptidases"/>
    <property type="match status" value="1"/>
</dbReference>
<dbReference type="InParanoid" id="A0A5J5EIG4"/>
<evidence type="ECO:0000259" key="4">
    <source>
        <dbReference type="Pfam" id="PF04389"/>
    </source>
</evidence>